<dbReference type="Proteomes" id="UP000887013">
    <property type="component" value="Unassembled WGS sequence"/>
</dbReference>
<name>A0A8X6N6M8_NEPPI</name>
<keyword evidence="2" id="KW-1185">Reference proteome</keyword>
<reference evidence="1" key="1">
    <citation type="submission" date="2020-08" db="EMBL/GenBank/DDBJ databases">
        <title>Multicomponent nature underlies the extraordinary mechanical properties of spider dragline silk.</title>
        <authorList>
            <person name="Kono N."/>
            <person name="Nakamura H."/>
            <person name="Mori M."/>
            <person name="Yoshida Y."/>
            <person name="Ohtoshi R."/>
            <person name="Malay A.D."/>
            <person name="Moran D.A.P."/>
            <person name="Tomita M."/>
            <person name="Numata K."/>
            <person name="Arakawa K."/>
        </authorList>
    </citation>
    <scope>NUCLEOTIDE SEQUENCE</scope>
</reference>
<proteinExistence type="predicted"/>
<organism evidence="1 2">
    <name type="scientific">Nephila pilipes</name>
    <name type="common">Giant wood spider</name>
    <name type="synonym">Nephila maculata</name>
    <dbReference type="NCBI Taxonomy" id="299642"/>
    <lineage>
        <taxon>Eukaryota</taxon>
        <taxon>Metazoa</taxon>
        <taxon>Ecdysozoa</taxon>
        <taxon>Arthropoda</taxon>
        <taxon>Chelicerata</taxon>
        <taxon>Arachnida</taxon>
        <taxon>Araneae</taxon>
        <taxon>Araneomorphae</taxon>
        <taxon>Entelegynae</taxon>
        <taxon>Araneoidea</taxon>
        <taxon>Nephilidae</taxon>
        <taxon>Nephila</taxon>
    </lineage>
</organism>
<accession>A0A8X6N6M8</accession>
<dbReference type="AlphaFoldDB" id="A0A8X6N6M8"/>
<evidence type="ECO:0000313" key="2">
    <source>
        <dbReference type="Proteomes" id="UP000887013"/>
    </source>
</evidence>
<feature type="non-terminal residue" evidence="1">
    <location>
        <position position="1"/>
    </location>
</feature>
<comment type="caution">
    <text evidence="1">The sequence shown here is derived from an EMBL/GenBank/DDBJ whole genome shotgun (WGS) entry which is preliminary data.</text>
</comment>
<protein>
    <submittedName>
        <fullName evidence="1">Uncharacterized protein</fullName>
    </submittedName>
</protein>
<dbReference type="EMBL" id="BMAW01100746">
    <property type="protein sequence ID" value="GFS96530.1"/>
    <property type="molecule type" value="Genomic_DNA"/>
</dbReference>
<gene>
    <name evidence="1" type="ORF">NPIL_693671</name>
</gene>
<evidence type="ECO:0000313" key="1">
    <source>
        <dbReference type="EMBL" id="GFS96530.1"/>
    </source>
</evidence>
<sequence length="57" mass="6621">RWTESLPQCYLALSHRSDTNHSTVLMMHGTSHQGEFFDPPTIKMDQVKPWFPAVCME</sequence>